<protein>
    <submittedName>
        <fullName evidence="10">Carbohydrate ABC transporter permease</fullName>
    </submittedName>
</protein>
<dbReference type="RefSeq" id="WP_004072739.1">
    <property type="nucleotide sequence ID" value="NZ_CASCYM010000059.1"/>
</dbReference>
<dbReference type="HOGENOM" id="CLU_016047_1_2_9"/>
<dbReference type="InterPro" id="IPR000515">
    <property type="entry name" value="MetI-like"/>
</dbReference>
<evidence type="ECO:0000259" key="8">
    <source>
        <dbReference type="PROSITE" id="PS50928"/>
    </source>
</evidence>
<dbReference type="PANTHER" id="PTHR43744:SF8">
    <property type="entry name" value="SN-GLYCEROL-3-PHOSPHATE TRANSPORT SYSTEM PERMEASE PROTEIN UGPE"/>
    <property type="match status" value="1"/>
</dbReference>
<dbReference type="GO" id="GO:0055085">
    <property type="term" value="P:transmembrane transport"/>
    <property type="evidence" value="ECO:0007669"/>
    <property type="project" value="InterPro"/>
</dbReference>
<evidence type="ECO:0000256" key="7">
    <source>
        <dbReference type="RuleBase" id="RU363032"/>
    </source>
</evidence>
<dbReference type="PROSITE" id="PS50928">
    <property type="entry name" value="ABC_TM1"/>
    <property type="match status" value="1"/>
</dbReference>
<keyword evidence="11" id="KW-1185">Reference proteome</keyword>
<name>N2A3D3_9FIRM</name>
<reference evidence="10" key="1">
    <citation type="submission" date="2018-10" db="EMBL/GenBank/DDBJ databases">
        <title>Schaedlerella arabinophila gen. nov. sp. nov., isolated from the mouse intestinal tract and comparative analysis with the genome of the closely related altered Schaedler flora strain ASF502.</title>
        <authorList>
            <person name="Miyake S."/>
            <person name="Soh M."/>
            <person name="Seedorf H."/>
        </authorList>
    </citation>
    <scope>NUCLEOTIDE SEQUENCE [LARGE SCALE GENOMIC DNA]</scope>
    <source>
        <strain evidence="10">DSM 106076</strain>
    </source>
</reference>
<reference evidence="9 12" key="2">
    <citation type="submission" date="2019-07" db="EMBL/GenBank/DDBJ databases">
        <title>Draft genome sequences of 15 bacterial species constituting the stable defined intestinal microbiota of the GM15 gnotobiotic mouse model.</title>
        <authorList>
            <person name="Elie C."/>
            <person name="Mathieu A."/>
            <person name="Saliou A."/>
            <person name="Darnaud M."/>
            <person name="Leulier F."/>
            <person name="Tamellini A."/>
        </authorList>
    </citation>
    <scope>NUCLEOTIDE SEQUENCE [LARGE SCALE GENOMIC DNA]</scope>
    <source>
        <strain evidence="12">ASF 502</strain>
        <strain evidence="9">MD300</strain>
    </source>
</reference>
<comment type="subcellular location">
    <subcellularLocation>
        <location evidence="1 7">Cell membrane</location>
        <topology evidence="1 7">Multi-pass membrane protein</topology>
    </subcellularLocation>
</comment>
<organism evidence="10 11">
    <name type="scientific">Schaedlerella arabinosiphila</name>
    <dbReference type="NCBI Taxonomy" id="2044587"/>
    <lineage>
        <taxon>Bacteria</taxon>
        <taxon>Bacillati</taxon>
        <taxon>Bacillota</taxon>
        <taxon>Clostridia</taxon>
        <taxon>Lachnospirales</taxon>
        <taxon>Lachnospiraceae</taxon>
        <taxon>Schaedlerella</taxon>
    </lineage>
</organism>
<feature type="transmembrane region" description="Helical" evidence="7">
    <location>
        <begin position="240"/>
        <end position="261"/>
    </location>
</feature>
<keyword evidence="4 7" id="KW-0812">Transmembrane</keyword>
<dbReference type="InterPro" id="IPR035906">
    <property type="entry name" value="MetI-like_sf"/>
</dbReference>
<feature type="transmembrane region" description="Helical" evidence="7">
    <location>
        <begin position="104"/>
        <end position="126"/>
    </location>
</feature>
<dbReference type="Pfam" id="PF00528">
    <property type="entry name" value="BPD_transp_1"/>
    <property type="match status" value="1"/>
</dbReference>
<keyword evidence="2 7" id="KW-0813">Transport</keyword>
<sequence>MKKKKRLLVLGDILGVLVTIVIFLVPFYFMLVQSLKSKAEANKLSISWPSELHFENYIEVFKHGNYQLVTAFKNSGILTFFTVLGLLVTAAMAAYVIQRRRDKLMTGIQSMIMLGLMIPAAILPTINLLQSMHIYKTMFSMVMIEIALQTPFAIMLYRGYMASIPRELEEAARIDGCSKWQIFWKVIFPLLKPIQATLIILVGVQTFNDFTNPLYFLPGSENTTVQLTLYSYQGQLASSFNLLFADIIVITLPMLVLFVIFNKKIVDGMVAGSVKG</sequence>
<comment type="similarity">
    <text evidence="7">Belongs to the binding-protein-dependent transport system permease family.</text>
</comment>
<feature type="transmembrane region" description="Helical" evidence="7">
    <location>
        <begin position="182"/>
        <end position="204"/>
    </location>
</feature>
<dbReference type="OrthoDB" id="9772609at2"/>
<feature type="domain" description="ABC transmembrane type-1" evidence="8">
    <location>
        <begin position="72"/>
        <end position="261"/>
    </location>
</feature>
<evidence type="ECO:0000313" key="11">
    <source>
        <dbReference type="Proteomes" id="UP000274920"/>
    </source>
</evidence>
<evidence type="ECO:0000256" key="6">
    <source>
        <dbReference type="ARBA" id="ARBA00023136"/>
    </source>
</evidence>
<keyword evidence="3" id="KW-1003">Cell membrane</keyword>
<dbReference type="EMBL" id="RHJS01000002">
    <property type="protein sequence ID" value="RRK32638.1"/>
    <property type="molecule type" value="Genomic_DNA"/>
</dbReference>
<dbReference type="eggNOG" id="COG0395">
    <property type="taxonomic scope" value="Bacteria"/>
</dbReference>
<dbReference type="Proteomes" id="UP000474104">
    <property type="component" value="Unassembled WGS sequence"/>
</dbReference>
<dbReference type="STRING" id="2044587.C824_05446"/>
<evidence type="ECO:0000313" key="12">
    <source>
        <dbReference type="Proteomes" id="UP000474104"/>
    </source>
</evidence>
<feature type="transmembrane region" description="Helical" evidence="7">
    <location>
        <begin position="77"/>
        <end position="97"/>
    </location>
</feature>
<evidence type="ECO:0000256" key="3">
    <source>
        <dbReference type="ARBA" id="ARBA00022475"/>
    </source>
</evidence>
<dbReference type="Proteomes" id="UP000274920">
    <property type="component" value="Unassembled WGS sequence"/>
</dbReference>
<dbReference type="GO" id="GO:0005886">
    <property type="term" value="C:plasma membrane"/>
    <property type="evidence" value="ECO:0007669"/>
    <property type="project" value="UniProtKB-SubCell"/>
</dbReference>
<keyword evidence="5 7" id="KW-1133">Transmembrane helix</keyword>
<evidence type="ECO:0000313" key="9">
    <source>
        <dbReference type="EMBL" id="NDO68958.1"/>
    </source>
</evidence>
<evidence type="ECO:0000256" key="5">
    <source>
        <dbReference type="ARBA" id="ARBA00022989"/>
    </source>
</evidence>
<dbReference type="Gene3D" id="1.10.3720.10">
    <property type="entry name" value="MetI-like"/>
    <property type="match status" value="1"/>
</dbReference>
<dbReference type="PANTHER" id="PTHR43744">
    <property type="entry name" value="ABC TRANSPORTER PERMEASE PROTEIN MG189-RELATED-RELATED"/>
    <property type="match status" value="1"/>
</dbReference>
<keyword evidence="6 7" id="KW-0472">Membrane</keyword>
<evidence type="ECO:0000256" key="1">
    <source>
        <dbReference type="ARBA" id="ARBA00004651"/>
    </source>
</evidence>
<evidence type="ECO:0000313" key="10">
    <source>
        <dbReference type="EMBL" id="RRK32638.1"/>
    </source>
</evidence>
<dbReference type="AlphaFoldDB" id="N2A3D3"/>
<feature type="transmembrane region" description="Helical" evidence="7">
    <location>
        <begin position="138"/>
        <end position="161"/>
    </location>
</feature>
<dbReference type="EMBL" id="VIRB01000061">
    <property type="protein sequence ID" value="NDO68958.1"/>
    <property type="molecule type" value="Genomic_DNA"/>
</dbReference>
<accession>A0A426DIR0</accession>
<feature type="transmembrane region" description="Helical" evidence="7">
    <location>
        <begin position="7"/>
        <end position="29"/>
    </location>
</feature>
<accession>N2A3D3</accession>
<proteinExistence type="inferred from homology"/>
<comment type="caution">
    <text evidence="10">The sequence shown here is derived from an EMBL/GenBank/DDBJ whole genome shotgun (WGS) entry which is preliminary data.</text>
</comment>
<evidence type="ECO:0000256" key="2">
    <source>
        <dbReference type="ARBA" id="ARBA00022448"/>
    </source>
</evidence>
<dbReference type="SUPFAM" id="SSF161098">
    <property type="entry name" value="MetI-like"/>
    <property type="match status" value="1"/>
</dbReference>
<dbReference type="CDD" id="cd06261">
    <property type="entry name" value="TM_PBP2"/>
    <property type="match status" value="1"/>
</dbReference>
<evidence type="ECO:0000256" key="4">
    <source>
        <dbReference type="ARBA" id="ARBA00022692"/>
    </source>
</evidence>
<gene>
    <name evidence="10" type="ORF">EBB54_15690</name>
    <name evidence="9" type="ORF">FMM80_09800</name>
</gene>